<protein>
    <submittedName>
        <fullName evidence="1">Uncharacterized protein</fullName>
    </submittedName>
</protein>
<comment type="caution">
    <text evidence="1">The sequence shown here is derived from an EMBL/GenBank/DDBJ whole genome shotgun (WGS) entry which is preliminary data.</text>
</comment>
<accession>A0ABQ9F7Q3</accession>
<gene>
    <name evidence="1" type="ORF">KUTeg_009683</name>
</gene>
<evidence type="ECO:0000313" key="2">
    <source>
        <dbReference type="Proteomes" id="UP001217089"/>
    </source>
</evidence>
<reference evidence="1 2" key="1">
    <citation type="submission" date="2022-12" db="EMBL/GenBank/DDBJ databases">
        <title>Chromosome-level genome of Tegillarca granosa.</title>
        <authorList>
            <person name="Kim J."/>
        </authorList>
    </citation>
    <scope>NUCLEOTIDE SEQUENCE [LARGE SCALE GENOMIC DNA]</scope>
    <source>
        <strain evidence="1">Teg-2019</strain>
        <tissue evidence="1">Adductor muscle</tissue>
    </source>
</reference>
<evidence type="ECO:0000313" key="1">
    <source>
        <dbReference type="EMBL" id="KAJ8312310.1"/>
    </source>
</evidence>
<dbReference type="Proteomes" id="UP001217089">
    <property type="component" value="Unassembled WGS sequence"/>
</dbReference>
<name>A0ABQ9F7Q3_TEGGR</name>
<keyword evidence="2" id="KW-1185">Reference proteome</keyword>
<organism evidence="1 2">
    <name type="scientific">Tegillarca granosa</name>
    <name type="common">Malaysian cockle</name>
    <name type="synonym">Anadara granosa</name>
    <dbReference type="NCBI Taxonomy" id="220873"/>
    <lineage>
        <taxon>Eukaryota</taxon>
        <taxon>Metazoa</taxon>
        <taxon>Spiralia</taxon>
        <taxon>Lophotrochozoa</taxon>
        <taxon>Mollusca</taxon>
        <taxon>Bivalvia</taxon>
        <taxon>Autobranchia</taxon>
        <taxon>Pteriomorphia</taxon>
        <taxon>Arcoida</taxon>
        <taxon>Arcoidea</taxon>
        <taxon>Arcidae</taxon>
        <taxon>Tegillarca</taxon>
    </lineage>
</organism>
<sequence>MVHFVALHPWVTRDGACPLPTEEENCELVVLTDEDIKNVVKHVPKLDTLVCVIYKCHIYLLRVFYATNHLKIRTETEITLKKNFRDQGDLILLQMHSINSLKGK</sequence>
<dbReference type="EMBL" id="JARBDR010000440">
    <property type="protein sequence ID" value="KAJ8312310.1"/>
    <property type="molecule type" value="Genomic_DNA"/>
</dbReference>
<proteinExistence type="predicted"/>